<dbReference type="AlphaFoldDB" id="A0A814EH32"/>
<dbReference type="Gene3D" id="3.40.50.300">
    <property type="entry name" value="P-loop containing nucleotide triphosphate hydrolases"/>
    <property type="match status" value="1"/>
</dbReference>
<comment type="caution">
    <text evidence="1">The sequence shown here is derived from an EMBL/GenBank/DDBJ whole genome shotgun (WGS) entry which is preliminary data.</text>
</comment>
<accession>A0A814EH32</accession>
<evidence type="ECO:0000313" key="1">
    <source>
        <dbReference type="EMBL" id="CAF0969246.1"/>
    </source>
</evidence>
<keyword evidence="2" id="KW-1185">Reference proteome</keyword>
<sequence>MSFSYSICFANIPRRKVTRREIFDLVEPLSERLLVALEFHADMYRIHFHIFLETKTEITKEILESLLLQKNLRDINIYLENCLKEESYIKYCTKEDFQVLFKHLDEDRFNFNYIIGKWAANTPVFNENDKFALQYKSQLNLIKFRHTEIRKCFDLVYPLYRFQILKKFGNWRDSVLDWYNRQIISENNGLRKALYLYGESDTGKTFLIKALFGHLASQTFVPLLYQKNNAWQDWNPNFYNIVIVDQADLLNVNKKELIQIFEQKTLVFQRKYSKKIKHIIVKCPIIFISNEAPIKQFEKYLYCVKSDFNGKTAMTCSNDIRKFLTVDLGSSSKIF</sequence>
<gene>
    <name evidence="1" type="ORF">OXX778_LOCUS14832</name>
</gene>
<protein>
    <submittedName>
        <fullName evidence="1">Uncharacterized protein</fullName>
    </submittedName>
</protein>
<proteinExistence type="predicted"/>
<evidence type="ECO:0000313" key="2">
    <source>
        <dbReference type="Proteomes" id="UP000663879"/>
    </source>
</evidence>
<organism evidence="1 2">
    <name type="scientific">Brachionus calyciflorus</name>
    <dbReference type="NCBI Taxonomy" id="104777"/>
    <lineage>
        <taxon>Eukaryota</taxon>
        <taxon>Metazoa</taxon>
        <taxon>Spiralia</taxon>
        <taxon>Gnathifera</taxon>
        <taxon>Rotifera</taxon>
        <taxon>Eurotatoria</taxon>
        <taxon>Monogononta</taxon>
        <taxon>Pseudotrocha</taxon>
        <taxon>Ploima</taxon>
        <taxon>Brachionidae</taxon>
        <taxon>Brachionus</taxon>
    </lineage>
</organism>
<dbReference type="EMBL" id="CAJNOC010003135">
    <property type="protein sequence ID" value="CAF0969246.1"/>
    <property type="molecule type" value="Genomic_DNA"/>
</dbReference>
<dbReference type="Proteomes" id="UP000663879">
    <property type="component" value="Unassembled WGS sequence"/>
</dbReference>
<dbReference type="InterPro" id="IPR027417">
    <property type="entry name" value="P-loop_NTPase"/>
</dbReference>
<reference evidence="1" key="1">
    <citation type="submission" date="2021-02" db="EMBL/GenBank/DDBJ databases">
        <authorList>
            <person name="Nowell W R."/>
        </authorList>
    </citation>
    <scope>NUCLEOTIDE SEQUENCE</scope>
    <source>
        <strain evidence="1">Ploen Becks lab</strain>
    </source>
</reference>
<dbReference type="OrthoDB" id="10215863at2759"/>
<dbReference type="SUPFAM" id="SSF52540">
    <property type="entry name" value="P-loop containing nucleoside triphosphate hydrolases"/>
    <property type="match status" value="1"/>
</dbReference>
<name>A0A814EH32_9BILA</name>